<evidence type="ECO:0000256" key="1">
    <source>
        <dbReference type="SAM" id="Phobius"/>
    </source>
</evidence>
<keyword evidence="1" id="KW-0472">Membrane</keyword>
<dbReference type="EMBL" id="PCXU01000013">
    <property type="protein sequence ID" value="PIR43668.1"/>
    <property type="molecule type" value="Genomic_DNA"/>
</dbReference>
<protein>
    <recommendedName>
        <fullName evidence="4">Baseplate protein J-like domain-containing protein</fullName>
    </recommendedName>
</protein>
<organism evidence="2 3">
    <name type="scientific">candidate division WWE3 bacterium CG10_big_fil_rev_8_21_14_0_10_32_10</name>
    <dbReference type="NCBI Taxonomy" id="1975090"/>
    <lineage>
        <taxon>Bacteria</taxon>
        <taxon>Katanobacteria</taxon>
    </lineage>
</organism>
<evidence type="ECO:0008006" key="4">
    <source>
        <dbReference type="Google" id="ProtNLM"/>
    </source>
</evidence>
<evidence type="ECO:0000313" key="2">
    <source>
        <dbReference type="EMBL" id="PIR43668.1"/>
    </source>
</evidence>
<keyword evidence="1" id="KW-1133">Transmembrane helix</keyword>
<name>A0A2H0RAY3_UNCKA</name>
<dbReference type="AlphaFoldDB" id="A0A2H0RAY3"/>
<gene>
    <name evidence="2" type="ORF">COV24_01265</name>
</gene>
<feature type="transmembrane region" description="Helical" evidence="1">
    <location>
        <begin position="113"/>
        <end position="136"/>
    </location>
</feature>
<reference evidence="2 3" key="1">
    <citation type="submission" date="2017-09" db="EMBL/GenBank/DDBJ databases">
        <title>Depth-based differentiation of microbial function through sediment-hosted aquifers and enrichment of novel symbionts in the deep terrestrial subsurface.</title>
        <authorList>
            <person name="Probst A.J."/>
            <person name="Ladd B."/>
            <person name="Jarett J.K."/>
            <person name="Geller-Mcgrath D.E."/>
            <person name="Sieber C.M."/>
            <person name="Emerson J.B."/>
            <person name="Anantharaman K."/>
            <person name="Thomas B.C."/>
            <person name="Malmstrom R."/>
            <person name="Stieglmeier M."/>
            <person name="Klingl A."/>
            <person name="Woyke T."/>
            <person name="Ryan C.M."/>
            <person name="Banfield J.F."/>
        </authorList>
    </citation>
    <scope>NUCLEOTIDE SEQUENCE [LARGE SCALE GENOMIC DNA]</scope>
    <source>
        <strain evidence="2">CG10_big_fil_rev_8_21_14_0_10_32_10</strain>
    </source>
</reference>
<sequence length="519" mass="58010">MNSDIIKIKKEYELGDILSQIRKSASNKIILQVAGDAGFLEEKTDLRIINNFAEKLNKNIIIQDTRKLEKLGFLAGEDVSTLNETPKSQMNSRKKIKLKVSSLNIFKKSKLPIILIIIVITSALLISGASAAYYYLPKANVVVKLDSQVFTGTKEVTVNLDTKEIDEENKIIPGILVSATTKDELTEVPTGEKEIGDKAVGEIEIFNKTDKKLKVSKDALVTIEVKNKDDEVIRSQDYVTDSDIEIPEKTQQDVTNDNGDIQKADVYGSKKVTITATSFGEDYNIDTTNVNFKIEGVSKDKIVVEIKEKMSGGSSKKVTVVSEKDQEDLKDKLTKKLEEKVKQSLESKIIDSQQLLDGAVDYNIVSTSFDKEIDEEADKFTVTMEIEASAIVYTKDDLLKVLDTVIKDLVPQNYAITEKSEQFNLVSTVKEKIKDEETDKTTGLLVTNKIQSYVVPKIDEEEIKNNLEGKTLSEAEDYLGSISNIKQIDITITPNLPKPLKRMPRIVKNINIDIQTESQ</sequence>
<accession>A0A2H0RAY3</accession>
<keyword evidence="1" id="KW-0812">Transmembrane</keyword>
<comment type="caution">
    <text evidence="2">The sequence shown here is derived from an EMBL/GenBank/DDBJ whole genome shotgun (WGS) entry which is preliminary data.</text>
</comment>
<dbReference type="Proteomes" id="UP000230214">
    <property type="component" value="Unassembled WGS sequence"/>
</dbReference>
<proteinExistence type="predicted"/>
<evidence type="ECO:0000313" key="3">
    <source>
        <dbReference type="Proteomes" id="UP000230214"/>
    </source>
</evidence>